<evidence type="ECO:0000313" key="2">
    <source>
        <dbReference type="Proteomes" id="UP000197208"/>
    </source>
</evidence>
<evidence type="ECO:0000313" key="1">
    <source>
        <dbReference type="EMBL" id="OWL97471.1"/>
    </source>
</evidence>
<accession>A0A246BP85</accession>
<dbReference type="SUPFAM" id="SSF48452">
    <property type="entry name" value="TPR-like"/>
    <property type="match status" value="1"/>
</dbReference>
<dbReference type="Proteomes" id="UP000197208">
    <property type="component" value="Unassembled WGS sequence"/>
</dbReference>
<dbReference type="InterPro" id="IPR019734">
    <property type="entry name" value="TPR_rpt"/>
</dbReference>
<dbReference type="AlphaFoldDB" id="A0A246BP85"/>
<dbReference type="Pfam" id="PF13424">
    <property type="entry name" value="TPR_12"/>
    <property type="match status" value="1"/>
</dbReference>
<dbReference type="RefSeq" id="WP_088247289.1">
    <property type="nucleotide sequence ID" value="NZ_BNAM01000011.1"/>
</dbReference>
<proteinExistence type="predicted"/>
<protein>
    <submittedName>
        <fullName evidence="1">Uncharacterized protein</fullName>
    </submittedName>
</protein>
<dbReference type="Gene3D" id="1.25.40.10">
    <property type="entry name" value="Tetratricopeptide repeat domain"/>
    <property type="match status" value="2"/>
</dbReference>
<dbReference type="Gene3D" id="1.10.10.10">
    <property type="entry name" value="Winged helix-like DNA-binding domain superfamily/Winged helix DNA-binding domain"/>
    <property type="match status" value="1"/>
</dbReference>
<organism evidence="1 2">
    <name type="scientific">Deinococcus indicus</name>
    <dbReference type="NCBI Taxonomy" id="223556"/>
    <lineage>
        <taxon>Bacteria</taxon>
        <taxon>Thermotogati</taxon>
        <taxon>Deinococcota</taxon>
        <taxon>Deinococci</taxon>
        <taxon>Deinococcales</taxon>
        <taxon>Deinococcaceae</taxon>
        <taxon>Deinococcus</taxon>
    </lineage>
</organism>
<sequence length="817" mass="87883">MAPLPQRLLSRLDRASGVVAPVDVGANQPALRAWAAGRGWSVQRTPPAPGQRDWLWCPDRRGDLAQLPADQAGALILCGADLLLDATDWSAALPQLSAGQHEATLAYSGGWPAALPLAEQRPDDPAPHLHPLATAQLSPLLPPEPLLASAARLAVATLITPLTADRLDVPRADLDALHGSGWLWPDPHGWSFPPPLRRFLAPHPDPHAARLAAQALADTHPDAALDTLAHAGLWEDHLTLLARVARAGQGEASLRAALRRLPEPWRGAPPALYLAGLLARAAHDPPHAETLYTRALAGPLDAPLRATVHNARGVVRALQGDPDAALRDFGRAAQGHGVTAGEAGYNRATLLVQLGRHAEAERSLQGAVAAFREAGDLPREAQSLETLGALHFGRGLLREALSPYRRALALFQPDHPHDAALTHLNLAECHVYLGELPQVAHHLDGAVRLHEQHPSAQTFGWLRRVQAVMALQAGDPAQALALLGHIQHDDRSLQAEAALLRARAHRELGQPDAAQTALCGAHPLGLRAELEGALLSGDLDPVIAAARREEARLELVTALLSRARPDDLTEALDLIRTHGYLSLLGSRAAAPLASLAQDPVTRALFPLRIQTLGPLRFTHAGRQVQLGDFPTRKSAALLVALALSDHPQSRETLADRFWPGAKNPLASLQTAVYHLRATFGVPVVGTERGLLHLLFPVVSDLADLRRALRSQDLPGLADLLRPLTAPLSVLPDLPAELGEERAQAERLLHDALRVHASAQPDSDVRRRDALRILIAADPLDTDSREDLIRWHELHGEHDLAESERAHLRETRAALGLD</sequence>
<comment type="caution">
    <text evidence="1">The sequence shown here is derived from an EMBL/GenBank/DDBJ whole genome shotgun (WGS) entry which is preliminary data.</text>
</comment>
<gene>
    <name evidence="1" type="ORF">CBQ26_04070</name>
</gene>
<dbReference type="SMART" id="SM00028">
    <property type="entry name" value="TPR"/>
    <property type="match status" value="4"/>
</dbReference>
<dbReference type="EMBL" id="NHMK01000009">
    <property type="protein sequence ID" value="OWL97471.1"/>
    <property type="molecule type" value="Genomic_DNA"/>
</dbReference>
<keyword evidence="2" id="KW-1185">Reference proteome</keyword>
<dbReference type="InterPro" id="IPR011990">
    <property type="entry name" value="TPR-like_helical_dom_sf"/>
</dbReference>
<name>A0A246BP85_9DEIO</name>
<dbReference type="OrthoDB" id="64695at2"/>
<reference evidence="1 2" key="1">
    <citation type="submission" date="2017-05" db="EMBL/GenBank/DDBJ databases">
        <title>De novo genome assembly of Deniococcus indicus strain DR1.</title>
        <authorList>
            <person name="Chauhan D."/>
            <person name="Yennamalli R.M."/>
            <person name="Priyadarshini R."/>
        </authorList>
    </citation>
    <scope>NUCLEOTIDE SEQUENCE [LARGE SCALE GENOMIC DNA]</scope>
    <source>
        <strain evidence="1 2">DR1</strain>
    </source>
</reference>
<dbReference type="InterPro" id="IPR036388">
    <property type="entry name" value="WH-like_DNA-bd_sf"/>
</dbReference>